<organism evidence="1 2">
    <name type="scientific">Mycobacterium paragordonae</name>
    <dbReference type="NCBI Taxonomy" id="1389713"/>
    <lineage>
        <taxon>Bacteria</taxon>
        <taxon>Bacillati</taxon>
        <taxon>Actinomycetota</taxon>
        <taxon>Actinomycetes</taxon>
        <taxon>Mycobacteriales</taxon>
        <taxon>Mycobacteriaceae</taxon>
        <taxon>Mycobacterium</taxon>
    </lineage>
</organism>
<evidence type="ECO:0000313" key="1">
    <source>
        <dbReference type="EMBL" id="MDP7739687.1"/>
    </source>
</evidence>
<dbReference type="RefSeq" id="WP_306256115.1">
    <property type="nucleotide sequence ID" value="NZ_JAUFSA010000007.1"/>
</dbReference>
<accession>A0AAJ1SBY3</accession>
<proteinExistence type="predicted"/>
<comment type="caution">
    <text evidence="1">The sequence shown here is derived from an EMBL/GenBank/DDBJ whole genome shotgun (WGS) entry which is preliminary data.</text>
</comment>
<evidence type="ECO:0000313" key="2">
    <source>
        <dbReference type="Proteomes" id="UP001229081"/>
    </source>
</evidence>
<name>A0AAJ1SBY3_9MYCO</name>
<protein>
    <submittedName>
        <fullName evidence="1">Uncharacterized protein</fullName>
    </submittedName>
</protein>
<dbReference type="AlphaFoldDB" id="A0AAJ1SBY3"/>
<reference evidence="1" key="1">
    <citation type="submission" date="2023-06" db="EMBL/GenBank/DDBJ databases">
        <title>Identification of two novel mycobacterium reveal diversities and complexities of Mycobacterium gordonae clade.</title>
        <authorList>
            <person name="Matsumoto Y."/>
            <person name="Nakamura S."/>
            <person name="Motooka D."/>
            <person name="Fukushima K."/>
        </authorList>
    </citation>
    <scope>NUCLEOTIDE SEQUENCE</scope>
    <source>
        <strain evidence="1">TY812</strain>
    </source>
</reference>
<dbReference type="Proteomes" id="UP001229081">
    <property type="component" value="Unassembled WGS sequence"/>
</dbReference>
<dbReference type="EMBL" id="JAUFSA010000007">
    <property type="protein sequence ID" value="MDP7739687.1"/>
    <property type="molecule type" value="Genomic_DNA"/>
</dbReference>
<gene>
    <name evidence="1" type="ORF">QXL92_33715</name>
</gene>
<sequence length="318" mass="34923">MYPSSVPARLIDAGVQVLAGDARSITYRLNGRAIAADIVLAEHVRNPATVLNHMHRRPGHRILVVCEAISNEARTALLADPAIDLSVASTGELVLSGSTYRAPTAARPHRATHMRRWRRRAAERVCVLTRNHLRQIDIASAVAISQQAVSKMTEKDPLPDTPMTETTRRALLAKLTSVPADDGLVETYWYGLDPITEQVRNTLRLGAELAVRTLAGGEVAADILQPWRVPTRGLVYAEELIDLSDFNLVEATTEEATLTLRVPADPTVWTTAHWWHGISHAQPEIPTVDPVVALQDLNAGTDLGDDAPQHLSDWITRR</sequence>